<keyword evidence="10" id="KW-1185">Reference proteome</keyword>
<feature type="transmembrane region" description="Helical" evidence="7">
    <location>
        <begin position="100"/>
        <end position="126"/>
    </location>
</feature>
<evidence type="ECO:0000313" key="10">
    <source>
        <dbReference type="Proteomes" id="UP000243488"/>
    </source>
</evidence>
<evidence type="ECO:0000259" key="8">
    <source>
        <dbReference type="Pfam" id="PF03600"/>
    </source>
</evidence>
<name>A0A1V0B9U8_9GAMM</name>
<dbReference type="InterPro" id="IPR004680">
    <property type="entry name" value="Cit_transptr-like_dom"/>
</dbReference>
<comment type="subcellular location">
    <subcellularLocation>
        <location evidence="1">Cell membrane</location>
        <topology evidence="1">Multi-pass membrane protein</topology>
    </subcellularLocation>
</comment>
<dbReference type="RefSeq" id="WP_080051624.1">
    <property type="nucleotide sequence ID" value="NZ_CP020100.1"/>
</dbReference>
<evidence type="ECO:0000256" key="3">
    <source>
        <dbReference type="ARBA" id="ARBA00022475"/>
    </source>
</evidence>
<evidence type="ECO:0000256" key="4">
    <source>
        <dbReference type="ARBA" id="ARBA00022692"/>
    </source>
</evidence>
<feature type="transmembrane region" description="Helical" evidence="7">
    <location>
        <begin position="347"/>
        <end position="372"/>
    </location>
</feature>
<dbReference type="AlphaFoldDB" id="A0A1V0B9U8"/>
<feature type="transmembrane region" description="Helical" evidence="7">
    <location>
        <begin position="31"/>
        <end position="49"/>
    </location>
</feature>
<dbReference type="Proteomes" id="UP000243488">
    <property type="component" value="Chromosome"/>
</dbReference>
<protein>
    <submittedName>
        <fullName evidence="9">Anion transporter</fullName>
    </submittedName>
</protein>
<keyword evidence="5 7" id="KW-1133">Transmembrane helix</keyword>
<feature type="transmembrane region" description="Helical" evidence="7">
    <location>
        <begin position="392"/>
        <end position="410"/>
    </location>
</feature>
<dbReference type="KEGG" id="ppha:BVH74_04970"/>
<dbReference type="GO" id="GO:0055085">
    <property type="term" value="P:transmembrane transport"/>
    <property type="evidence" value="ECO:0007669"/>
    <property type="project" value="InterPro"/>
</dbReference>
<evidence type="ECO:0000313" key="9">
    <source>
        <dbReference type="EMBL" id="AQZ96716.1"/>
    </source>
</evidence>
<sequence length="413" mass="43646">MWPTYLLLAVFVLTYIGMALGRMPGMRLDRTGIALLAVVCLLVSGLLEVDQAGQWIDLPTLVLLMGLMIISAQFAAAGAYDALARRLVNARLSSQALLGLTIATAALLSALLANDIIAFAMAPIIAEGTRQRGLDPRPFLIGLACACNTGSAATLIGNPQNILIGQAGQLDFWAFAAVCAVPALLATLVVWLVVGWVWRQTLAAEPSKPAESGVLLRANGFSTWQTSKGVVAVLALLALFTTSQAKEISALLVAAILLMSRVQASRDMLGAVDWHLLLLFACLFIVTGSLSLTGFDQQAMAWLLGSGWDLEQPWLLAPLMLAGSNSVGNVPLVILMLSVWPQASEQALYAMALLSTLAGNLLIVGSLANIIVVERAAQVGVTLSFRAHARCGIPVTLISMALALAWLHWVGGF</sequence>
<dbReference type="Pfam" id="PF03600">
    <property type="entry name" value="CitMHS"/>
    <property type="match status" value="1"/>
</dbReference>
<feature type="transmembrane region" description="Helical" evidence="7">
    <location>
        <begin position="61"/>
        <end position="80"/>
    </location>
</feature>
<keyword evidence="3" id="KW-1003">Cell membrane</keyword>
<dbReference type="STRING" id="1931241.BVH74_04970"/>
<accession>A0A1V0B9U8</accession>
<feature type="transmembrane region" description="Helical" evidence="7">
    <location>
        <begin position="138"/>
        <end position="157"/>
    </location>
</feature>
<dbReference type="GO" id="GO:0005886">
    <property type="term" value="C:plasma membrane"/>
    <property type="evidence" value="ECO:0007669"/>
    <property type="project" value="UniProtKB-SubCell"/>
</dbReference>
<keyword evidence="2" id="KW-0813">Transport</keyword>
<evidence type="ECO:0000256" key="5">
    <source>
        <dbReference type="ARBA" id="ARBA00022989"/>
    </source>
</evidence>
<reference evidence="9 10" key="1">
    <citation type="submission" date="2017-03" db="EMBL/GenBank/DDBJ databases">
        <title>Complete genome sequence of the novel DNRA strain Pseudomonas sp. S-6-2 isolated from Chinese polluted river sediment. Journal of Biotechnology.</title>
        <authorList>
            <person name="Li J."/>
            <person name="Xiang F."/>
            <person name="Wang L."/>
            <person name="Xi L."/>
            <person name="Liu J."/>
        </authorList>
    </citation>
    <scope>NUCLEOTIDE SEQUENCE [LARGE SCALE GENOMIC DNA]</scope>
    <source>
        <strain evidence="9 10">S-6-2</strain>
    </source>
</reference>
<gene>
    <name evidence="9" type="ORF">BVH74_04970</name>
</gene>
<feature type="transmembrane region" description="Helical" evidence="7">
    <location>
        <begin position="276"/>
        <end position="295"/>
    </location>
</feature>
<evidence type="ECO:0000256" key="7">
    <source>
        <dbReference type="SAM" id="Phobius"/>
    </source>
</evidence>
<feature type="domain" description="Citrate transporter-like" evidence="8">
    <location>
        <begin position="27"/>
        <end position="340"/>
    </location>
</feature>
<keyword evidence="4 7" id="KW-0812">Transmembrane</keyword>
<feature type="transmembrane region" description="Helical" evidence="7">
    <location>
        <begin position="172"/>
        <end position="198"/>
    </location>
</feature>
<dbReference type="EMBL" id="CP020100">
    <property type="protein sequence ID" value="AQZ96716.1"/>
    <property type="molecule type" value="Genomic_DNA"/>
</dbReference>
<evidence type="ECO:0000256" key="2">
    <source>
        <dbReference type="ARBA" id="ARBA00022448"/>
    </source>
</evidence>
<evidence type="ECO:0000256" key="6">
    <source>
        <dbReference type="ARBA" id="ARBA00023136"/>
    </source>
</evidence>
<keyword evidence="6 7" id="KW-0472">Membrane</keyword>
<proteinExistence type="predicted"/>
<organism evidence="9 10">
    <name type="scientific">Halopseudomonas phragmitis</name>
    <dbReference type="NCBI Taxonomy" id="1931241"/>
    <lineage>
        <taxon>Bacteria</taxon>
        <taxon>Pseudomonadati</taxon>
        <taxon>Pseudomonadota</taxon>
        <taxon>Gammaproteobacteria</taxon>
        <taxon>Pseudomonadales</taxon>
        <taxon>Pseudomonadaceae</taxon>
        <taxon>Halopseudomonas</taxon>
    </lineage>
</organism>
<feature type="transmembrane region" description="Helical" evidence="7">
    <location>
        <begin position="315"/>
        <end position="340"/>
    </location>
</feature>
<evidence type="ECO:0000256" key="1">
    <source>
        <dbReference type="ARBA" id="ARBA00004651"/>
    </source>
</evidence>
<dbReference type="PANTHER" id="PTHR43302">
    <property type="entry name" value="TRANSPORTER ARSB-RELATED"/>
    <property type="match status" value="1"/>
</dbReference>
<dbReference type="PANTHER" id="PTHR43302:SF5">
    <property type="entry name" value="TRANSPORTER ARSB-RELATED"/>
    <property type="match status" value="1"/>
</dbReference>